<evidence type="ECO:0000313" key="2">
    <source>
        <dbReference type="EMBL" id="TCD61244.1"/>
    </source>
</evidence>
<sequence length="156" mass="16999">MHPSAILTLVIATSAAPVFSAPLAIRAPAEEESGAFDTGIIRDAVDIGNSVIQGIQGVKDLFTNNNENYQRREDFEELFSRSADDDESGAFKVNTGLIQDAVDIGNGIIQGAQGIKDLITGQPQYKRHEYQEFLARRGWSEGDELVARGMSLDELD</sequence>
<accession>A0A4R0RFU5</accession>
<organism evidence="2 3">
    <name type="scientific">Steccherinum ochraceum</name>
    <dbReference type="NCBI Taxonomy" id="92696"/>
    <lineage>
        <taxon>Eukaryota</taxon>
        <taxon>Fungi</taxon>
        <taxon>Dikarya</taxon>
        <taxon>Basidiomycota</taxon>
        <taxon>Agaricomycotina</taxon>
        <taxon>Agaricomycetes</taxon>
        <taxon>Polyporales</taxon>
        <taxon>Steccherinaceae</taxon>
        <taxon>Steccherinum</taxon>
    </lineage>
</organism>
<dbReference type="OrthoDB" id="10652901at2759"/>
<comment type="caution">
    <text evidence="2">The sequence shown here is derived from an EMBL/GenBank/DDBJ whole genome shotgun (WGS) entry which is preliminary data.</text>
</comment>
<dbReference type="EMBL" id="RWJN01000488">
    <property type="protein sequence ID" value="TCD61244.1"/>
    <property type="molecule type" value="Genomic_DNA"/>
</dbReference>
<gene>
    <name evidence="2" type="ORF">EIP91_008711</name>
</gene>
<keyword evidence="1" id="KW-0732">Signal</keyword>
<protein>
    <submittedName>
        <fullName evidence="2">Uncharacterized protein</fullName>
    </submittedName>
</protein>
<evidence type="ECO:0000313" key="3">
    <source>
        <dbReference type="Proteomes" id="UP000292702"/>
    </source>
</evidence>
<evidence type="ECO:0000256" key="1">
    <source>
        <dbReference type="SAM" id="SignalP"/>
    </source>
</evidence>
<feature type="chain" id="PRO_5020459856" evidence="1">
    <location>
        <begin position="21"/>
        <end position="156"/>
    </location>
</feature>
<dbReference type="Proteomes" id="UP000292702">
    <property type="component" value="Unassembled WGS sequence"/>
</dbReference>
<feature type="signal peptide" evidence="1">
    <location>
        <begin position="1"/>
        <end position="20"/>
    </location>
</feature>
<reference evidence="2 3" key="1">
    <citation type="submission" date="2018-11" db="EMBL/GenBank/DDBJ databases">
        <title>Genome assembly of Steccherinum ochraceum LE-BIN_3174, the white-rot fungus of the Steccherinaceae family (The Residual Polyporoid clade, Polyporales, Basidiomycota).</title>
        <authorList>
            <person name="Fedorova T.V."/>
            <person name="Glazunova O.A."/>
            <person name="Landesman E.O."/>
            <person name="Moiseenko K.V."/>
            <person name="Psurtseva N.V."/>
            <person name="Savinova O.S."/>
            <person name="Shakhova N.V."/>
            <person name="Tyazhelova T.V."/>
            <person name="Vasina D.V."/>
        </authorList>
    </citation>
    <scope>NUCLEOTIDE SEQUENCE [LARGE SCALE GENOMIC DNA]</scope>
    <source>
        <strain evidence="2 3">LE-BIN_3174</strain>
    </source>
</reference>
<dbReference type="AlphaFoldDB" id="A0A4R0RFU5"/>
<keyword evidence="3" id="KW-1185">Reference proteome</keyword>
<proteinExistence type="predicted"/>
<name>A0A4R0RFU5_9APHY</name>